<name>A0A9P7VFM0_9AGAR</name>
<comment type="caution">
    <text evidence="1">The sequence shown here is derived from an EMBL/GenBank/DDBJ whole genome shotgun (WGS) entry which is preliminary data.</text>
</comment>
<keyword evidence="2" id="KW-1185">Reference proteome</keyword>
<evidence type="ECO:0000313" key="2">
    <source>
        <dbReference type="Proteomes" id="UP000812287"/>
    </source>
</evidence>
<evidence type="ECO:0000313" key="1">
    <source>
        <dbReference type="EMBL" id="KAG7439688.1"/>
    </source>
</evidence>
<dbReference type="RefSeq" id="XP_043033188.1">
    <property type="nucleotide sequence ID" value="XM_043181908.1"/>
</dbReference>
<dbReference type="GeneID" id="66104204"/>
<proteinExistence type="predicted"/>
<protein>
    <submittedName>
        <fullName evidence="1">Uncharacterized protein</fullName>
    </submittedName>
</protein>
<gene>
    <name evidence="1" type="ORF">BT62DRAFT_695390</name>
</gene>
<sequence length="71" mass="8347">MRCWTSFYTNRGFRYYLSCRLSIIMSRCSFLSSSNCEHHLFTCSSCLLSSDFSVVYVALATQPSPHYRRDR</sequence>
<organism evidence="1 2">
    <name type="scientific">Guyanagaster necrorhizus</name>
    <dbReference type="NCBI Taxonomy" id="856835"/>
    <lineage>
        <taxon>Eukaryota</taxon>
        <taxon>Fungi</taxon>
        <taxon>Dikarya</taxon>
        <taxon>Basidiomycota</taxon>
        <taxon>Agaricomycotina</taxon>
        <taxon>Agaricomycetes</taxon>
        <taxon>Agaricomycetidae</taxon>
        <taxon>Agaricales</taxon>
        <taxon>Marasmiineae</taxon>
        <taxon>Physalacriaceae</taxon>
        <taxon>Guyanagaster</taxon>
    </lineage>
</organism>
<reference evidence="1" key="1">
    <citation type="submission" date="2020-11" db="EMBL/GenBank/DDBJ databases">
        <title>Adaptations for nitrogen fixation in a non-lichenized fungal sporocarp promotes dispersal by wood-feeding termites.</title>
        <authorList>
            <consortium name="DOE Joint Genome Institute"/>
            <person name="Koch R.A."/>
            <person name="Yoon G."/>
            <person name="Arayal U."/>
            <person name="Lail K."/>
            <person name="Amirebrahimi M."/>
            <person name="Labutti K."/>
            <person name="Lipzen A."/>
            <person name="Riley R."/>
            <person name="Barry K."/>
            <person name="Henrissat B."/>
            <person name="Grigoriev I.V."/>
            <person name="Herr J.R."/>
            <person name="Aime M.C."/>
        </authorList>
    </citation>
    <scope>NUCLEOTIDE SEQUENCE</scope>
    <source>
        <strain evidence="1">MCA 3950</strain>
    </source>
</reference>
<accession>A0A9P7VFM0</accession>
<dbReference type="EMBL" id="MU250587">
    <property type="protein sequence ID" value="KAG7439688.1"/>
    <property type="molecule type" value="Genomic_DNA"/>
</dbReference>
<dbReference type="Proteomes" id="UP000812287">
    <property type="component" value="Unassembled WGS sequence"/>
</dbReference>
<dbReference type="AlphaFoldDB" id="A0A9P7VFM0"/>